<dbReference type="GO" id="GO:0048367">
    <property type="term" value="P:shoot system development"/>
    <property type="evidence" value="ECO:0007669"/>
    <property type="project" value="InterPro"/>
</dbReference>
<dbReference type="InterPro" id="IPR034583">
    <property type="entry name" value="EMF1"/>
</dbReference>
<dbReference type="PANTHER" id="PTHR35504:SF1">
    <property type="entry name" value="PROTEIN EMBRYONIC FLOWER 1"/>
    <property type="match status" value="1"/>
</dbReference>
<feature type="region of interest" description="Disordered" evidence="1">
    <location>
        <begin position="45"/>
        <end position="77"/>
    </location>
</feature>
<evidence type="ECO:0000313" key="2">
    <source>
        <dbReference type="EMBL" id="MBX49252.1"/>
    </source>
</evidence>
<dbReference type="PANTHER" id="PTHR35504">
    <property type="entry name" value="PROTEIN EMBRYONIC FLOWER 1"/>
    <property type="match status" value="1"/>
</dbReference>
<dbReference type="GO" id="GO:0045892">
    <property type="term" value="P:negative regulation of DNA-templated transcription"/>
    <property type="evidence" value="ECO:0007669"/>
    <property type="project" value="InterPro"/>
</dbReference>
<sequence>MHFLNKDISQKSVSASCGFGSMCGSTPVHSMQTIFFGTPEPRMSPLHFGGLDNSKNHKIQAPSTSGTVKPRKTRPESQICSLNRNPADFSIPDDKNEYMIKGEDLKIREGILAANGSRLVCLDVHKRQRKHSTAKEGCI</sequence>
<dbReference type="AlphaFoldDB" id="A0A2P2P3E4"/>
<name>A0A2P2P3E4_RHIMU</name>
<accession>A0A2P2P3E4</accession>
<proteinExistence type="predicted"/>
<dbReference type="EMBL" id="GGEC01068768">
    <property type="protein sequence ID" value="MBX49252.1"/>
    <property type="molecule type" value="Transcribed_RNA"/>
</dbReference>
<evidence type="ECO:0000256" key="1">
    <source>
        <dbReference type="SAM" id="MobiDB-lite"/>
    </source>
</evidence>
<reference evidence="2" key="1">
    <citation type="submission" date="2018-02" db="EMBL/GenBank/DDBJ databases">
        <title>Rhizophora mucronata_Transcriptome.</title>
        <authorList>
            <person name="Meera S.P."/>
            <person name="Sreeshan A."/>
            <person name="Augustine A."/>
        </authorList>
    </citation>
    <scope>NUCLEOTIDE SEQUENCE</scope>
    <source>
        <tissue evidence="2">Leaf</tissue>
    </source>
</reference>
<organism evidence="2">
    <name type="scientific">Rhizophora mucronata</name>
    <name type="common">Asiatic mangrove</name>
    <dbReference type="NCBI Taxonomy" id="61149"/>
    <lineage>
        <taxon>Eukaryota</taxon>
        <taxon>Viridiplantae</taxon>
        <taxon>Streptophyta</taxon>
        <taxon>Embryophyta</taxon>
        <taxon>Tracheophyta</taxon>
        <taxon>Spermatophyta</taxon>
        <taxon>Magnoliopsida</taxon>
        <taxon>eudicotyledons</taxon>
        <taxon>Gunneridae</taxon>
        <taxon>Pentapetalae</taxon>
        <taxon>rosids</taxon>
        <taxon>fabids</taxon>
        <taxon>Malpighiales</taxon>
        <taxon>Rhizophoraceae</taxon>
        <taxon>Rhizophora</taxon>
    </lineage>
</organism>
<dbReference type="GO" id="GO:0009910">
    <property type="term" value="P:negative regulation of flower development"/>
    <property type="evidence" value="ECO:0007669"/>
    <property type="project" value="InterPro"/>
</dbReference>
<protein>
    <submittedName>
        <fullName evidence="2">Uncharacterized protein</fullName>
    </submittedName>
</protein>